<keyword evidence="3" id="KW-1185">Reference proteome</keyword>
<accession>A0A1H9WMD2</accession>
<dbReference type="NCBIfam" id="TIGR01764">
    <property type="entry name" value="excise"/>
    <property type="match status" value="1"/>
</dbReference>
<organism evidence="2 3">
    <name type="scientific">Corynebacterium cystitidis DSM 20524</name>
    <dbReference type="NCBI Taxonomy" id="1121357"/>
    <lineage>
        <taxon>Bacteria</taxon>
        <taxon>Bacillati</taxon>
        <taxon>Actinomycetota</taxon>
        <taxon>Actinomycetes</taxon>
        <taxon>Mycobacteriales</taxon>
        <taxon>Corynebacteriaceae</taxon>
        <taxon>Corynebacterium</taxon>
    </lineage>
</organism>
<dbReference type="AlphaFoldDB" id="A0A1H9WMD2"/>
<feature type="domain" description="Helix-turn-helix" evidence="1">
    <location>
        <begin position="84"/>
        <end position="134"/>
    </location>
</feature>
<dbReference type="EMBL" id="FOGQ01000026">
    <property type="protein sequence ID" value="SES34837.1"/>
    <property type="molecule type" value="Genomic_DNA"/>
</dbReference>
<dbReference type="InterPro" id="IPR041657">
    <property type="entry name" value="HTH_17"/>
</dbReference>
<evidence type="ECO:0000313" key="3">
    <source>
        <dbReference type="Proteomes" id="UP000198929"/>
    </source>
</evidence>
<proteinExistence type="predicted"/>
<dbReference type="RefSeq" id="WP_197697204.1">
    <property type="nucleotide sequence ID" value="NZ_CP047199.1"/>
</dbReference>
<evidence type="ECO:0000259" key="1">
    <source>
        <dbReference type="Pfam" id="PF12728"/>
    </source>
</evidence>
<dbReference type="InterPro" id="IPR010093">
    <property type="entry name" value="SinI_DNA-bd"/>
</dbReference>
<dbReference type="STRING" id="1121357.SAMN05661109_02806"/>
<name>A0A1H9WMD2_9CORY</name>
<reference evidence="3" key="1">
    <citation type="submission" date="2016-10" db="EMBL/GenBank/DDBJ databases">
        <authorList>
            <person name="Varghese N."/>
            <person name="Submissions S."/>
        </authorList>
    </citation>
    <scope>NUCLEOTIDE SEQUENCE [LARGE SCALE GENOMIC DNA]</scope>
    <source>
        <strain evidence="3">DSM 20524</strain>
    </source>
</reference>
<dbReference type="GO" id="GO:0003677">
    <property type="term" value="F:DNA binding"/>
    <property type="evidence" value="ECO:0007669"/>
    <property type="project" value="InterPro"/>
</dbReference>
<dbReference type="Pfam" id="PF12728">
    <property type="entry name" value="HTH_17"/>
    <property type="match status" value="1"/>
</dbReference>
<dbReference type="Proteomes" id="UP000198929">
    <property type="component" value="Unassembled WGS sequence"/>
</dbReference>
<sequence length="161" mass="17974">METTESTRPRTDKSQMVIPPGSSDLEELIDFSKFLSNAGAEAMLLGPDGQQVSLPREVFETLVKVADAMARNQAVALTPVDHKLTTQQAADFLGFSRPTLIKMLENGSIPYEKMPNSRHRRILLTDLLAFQEDHRRKQHEILDFLTADAEDAGLYATDSED</sequence>
<dbReference type="InterPro" id="IPR009061">
    <property type="entry name" value="DNA-bd_dom_put_sf"/>
</dbReference>
<dbReference type="SUPFAM" id="SSF46955">
    <property type="entry name" value="Putative DNA-binding domain"/>
    <property type="match status" value="1"/>
</dbReference>
<protein>
    <submittedName>
        <fullName evidence="2">DNA binding domain-containing protein, excisionase family</fullName>
    </submittedName>
</protein>
<gene>
    <name evidence="2" type="ORF">SAMN05661109_02806</name>
</gene>
<evidence type="ECO:0000313" key="2">
    <source>
        <dbReference type="EMBL" id="SES34837.1"/>
    </source>
</evidence>